<gene>
    <name evidence="1" type="ORF">SEA_LUMOS_4</name>
</gene>
<evidence type="ECO:0000313" key="1">
    <source>
        <dbReference type="EMBL" id="ALA06520.1"/>
    </source>
</evidence>
<dbReference type="EMBL" id="KT372003">
    <property type="protein sequence ID" value="ALA06520.1"/>
    <property type="molecule type" value="Genomic_DNA"/>
</dbReference>
<dbReference type="Proteomes" id="UP000223849">
    <property type="component" value="Segment"/>
</dbReference>
<evidence type="ECO:0000313" key="2">
    <source>
        <dbReference type="Proteomes" id="UP000223849"/>
    </source>
</evidence>
<protein>
    <submittedName>
        <fullName evidence="1">Uncharacterized protein</fullName>
    </submittedName>
</protein>
<proteinExistence type="predicted"/>
<name>A0A0K2CLQ1_9CAUD</name>
<organism evidence="1 2">
    <name type="scientific">Mycobacterium phage Lumos</name>
    <dbReference type="NCBI Taxonomy" id="1701852"/>
    <lineage>
        <taxon>Viruses</taxon>
        <taxon>Duplodnaviria</taxon>
        <taxon>Heunggongvirae</taxon>
        <taxon>Uroviricota</taxon>
        <taxon>Caudoviricetes</taxon>
        <taxon>Vilmaviridae</taxon>
        <taxon>Lclasvirinae</taxon>
        <taxon>Lumosvirus</taxon>
        <taxon>Lumosvirus lumos</taxon>
    </lineage>
</organism>
<sequence length="49" mass="5056">MINDCGSFRPSVGVCTCGGDQVEYACMTGRCVVCVDCGEVAAGARFDSD</sequence>
<keyword evidence="2" id="KW-1185">Reference proteome</keyword>
<reference evidence="1 2" key="1">
    <citation type="submission" date="2015-08" db="EMBL/GenBank/DDBJ databases">
        <authorList>
            <person name="Davis N."/>
            <person name="Domingos A."/>
            <person name="Holland C."/>
            <person name="Houk L.J."/>
            <person name="Hueter N."/>
            <person name="Molina L."/>
            <person name="Sontag M."/>
            <person name="Saintfleur O."/>
            <person name="Swinford C."/>
            <person name="Villalobos-Ayala K."/>
            <person name="Carroll M."/>
            <person name="Cottrell-Yongye A."/>
            <person name="D'Elia T."/>
            <person name="Delesalle V.A."/>
            <person name="Bradley K.W."/>
            <person name="Asai D.J."/>
            <person name="Bowman C.A."/>
            <person name="Russell D.A."/>
            <person name="Pope W.H."/>
            <person name="Jacobs-Sera D."/>
            <person name="Hendrix R.W."/>
            <person name="Hatfull G.F."/>
        </authorList>
    </citation>
    <scope>NUCLEOTIDE SEQUENCE [LARGE SCALE GENOMIC DNA]</scope>
</reference>
<accession>A0A0K2CLQ1</accession>